<keyword evidence="3" id="KW-1003">Cell membrane</keyword>
<gene>
    <name evidence="9" type="ORF">CFBP5473_20595</name>
    <name evidence="10" type="ORF">J5285_17760</name>
</gene>
<dbReference type="InterPro" id="IPR003416">
    <property type="entry name" value="MgtC/SapB/SrpB/YhiD_fam"/>
</dbReference>
<dbReference type="STRING" id="1367849.GCA_000518585_03565"/>
<dbReference type="OrthoDB" id="9811198at2"/>
<dbReference type="InterPro" id="IPR049177">
    <property type="entry name" value="MgtC_SapB_SrpB_YhiD_N"/>
</dbReference>
<keyword evidence="6 7" id="KW-0472">Membrane</keyword>
<proteinExistence type="inferred from homology"/>
<evidence type="ECO:0000313" key="12">
    <source>
        <dbReference type="Proteomes" id="UP000826513"/>
    </source>
</evidence>
<dbReference type="Proteomes" id="UP000298545">
    <property type="component" value="Chromosome linear"/>
</dbReference>
<dbReference type="AlphaFoldDB" id="A0A4D7DZ91"/>
<dbReference type="RefSeq" id="WP_027676165.1">
    <property type="nucleotide sequence ID" value="NZ_CP039692.1"/>
</dbReference>
<feature type="transmembrane region" description="Helical" evidence="7">
    <location>
        <begin position="83"/>
        <end position="103"/>
    </location>
</feature>
<feature type="transmembrane region" description="Helical" evidence="7">
    <location>
        <begin position="12"/>
        <end position="36"/>
    </location>
</feature>
<evidence type="ECO:0000256" key="6">
    <source>
        <dbReference type="ARBA" id="ARBA00023136"/>
    </source>
</evidence>
<feature type="domain" description="MgtC/SapB/SrpB/YhiD N-terminal" evidence="8">
    <location>
        <begin position="25"/>
        <end position="153"/>
    </location>
</feature>
<evidence type="ECO:0000256" key="2">
    <source>
        <dbReference type="ARBA" id="ARBA00009298"/>
    </source>
</evidence>
<evidence type="ECO:0000313" key="10">
    <source>
        <dbReference type="EMBL" id="QYA10025.1"/>
    </source>
</evidence>
<keyword evidence="12" id="KW-1185">Reference proteome</keyword>
<dbReference type="Pfam" id="PF02308">
    <property type="entry name" value="MgtC"/>
    <property type="match status" value="1"/>
</dbReference>
<reference evidence="9 11" key="1">
    <citation type="submission" date="2019-04" db="EMBL/GenBank/DDBJ databases">
        <title>Complete genome sequence of Agrobacterium larrymoorei CFBP5473.</title>
        <authorList>
            <person name="Haryono M."/>
            <person name="Chou L."/>
            <person name="Lin Y.-C."/>
            <person name="Lai E.-M."/>
            <person name="Kuo C.-H."/>
        </authorList>
    </citation>
    <scope>NUCLEOTIDE SEQUENCE [LARGE SCALE GENOMIC DNA]</scope>
    <source>
        <strain evidence="9 11">CFBP5473</strain>
    </source>
</reference>
<feature type="transmembrane region" description="Helical" evidence="7">
    <location>
        <begin position="51"/>
        <end position="71"/>
    </location>
</feature>
<evidence type="ECO:0000259" key="8">
    <source>
        <dbReference type="Pfam" id="PF02308"/>
    </source>
</evidence>
<evidence type="ECO:0000313" key="11">
    <source>
        <dbReference type="Proteomes" id="UP000298545"/>
    </source>
</evidence>
<dbReference type="GO" id="GO:0005886">
    <property type="term" value="C:plasma membrane"/>
    <property type="evidence" value="ECO:0007669"/>
    <property type="project" value="UniProtKB-SubCell"/>
</dbReference>
<evidence type="ECO:0000256" key="5">
    <source>
        <dbReference type="ARBA" id="ARBA00022989"/>
    </source>
</evidence>
<name>A0A4D7DZ91_9HYPH</name>
<evidence type="ECO:0000256" key="4">
    <source>
        <dbReference type="ARBA" id="ARBA00022692"/>
    </source>
</evidence>
<dbReference type="PANTHER" id="PTHR33778">
    <property type="entry name" value="PROTEIN MGTC"/>
    <property type="match status" value="1"/>
</dbReference>
<keyword evidence="7" id="KW-0997">Cell inner membrane</keyword>
<dbReference type="PANTHER" id="PTHR33778:SF1">
    <property type="entry name" value="MAGNESIUM TRANSPORTER YHID-RELATED"/>
    <property type="match status" value="1"/>
</dbReference>
<sequence length="169" mass="18025">MPQSFAEEFDFALVLPISVLLARIVGALFLCGLIGLEREFRNNTAGIRTNMLIGLAAVVFSVVTLELMHAYQQTGDSARMDPIRLVEAVTAGIAFLAAGMVVYQRGDVKGLTTGASMWLSASIGLSVGLGLWPLAIFATFIGIAVLWLLRKAEIATGIKDEAGVRKLGE</sequence>
<feature type="transmembrane region" description="Helical" evidence="7">
    <location>
        <begin position="123"/>
        <end position="149"/>
    </location>
</feature>
<accession>A0A4D7DZ91</accession>
<dbReference type="PRINTS" id="PR01837">
    <property type="entry name" value="MGTCSAPBPROT"/>
</dbReference>
<reference evidence="10 12" key="2">
    <citation type="submission" date="2021-03" db="EMBL/GenBank/DDBJ databases">
        <title>Rapid diversification of plasmids in a genus of pathogenic and nitrogen fixing bacteria.</title>
        <authorList>
            <person name="Weisberg A.J."/>
            <person name="Miller M."/>
            <person name="Ream W."/>
            <person name="Grunwald N.J."/>
            <person name="Chang J.H."/>
        </authorList>
    </citation>
    <scope>NUCLEOTIDE SEQUENCE [LARGE SCALE GENOMIC DNA]</scope>
    <source>
        <strain evidence="10 12">AF3.44</strain>
    </source>
</reference>
<comment type="subcellular location">
    <subcellularLocation>
        <location evidence="7">Cell inner membrane</location>
        <topology evidence="7">Multi-pass membrane protein</topology>
    </subcellularLocation>
    <subcellularLocation>
        <location evidence="1">Cell membrane</location>
        <topology evidence="1">Multi-pass membrane protein</topology>
    </subcellularLocation>
</comment>
<keyword evidence="4 7" id="KW-0812">Transmembrane</keyword>
<keyword evidence="5 7" id="KW-1133">Transmembrane helix</keyword>
<dbReference type="EMBL" id="CP039692">
    <property type="protein sequence ID" value="QCJ00505.1"/>
    <property type="molecule type" value="Genomic_DNA"/>
</dbReference>
<evidence type="ECO:0000313" key="9">
    <source>
        <dbReference type="EMBL" id="QCJ00505.1"/>
    </source>
</evidence>
<comment type="similarity">
    <text evidence="2 7">Belongs to the MgtC/SapB family.</text>
</comment>
<organism evidence="9 11">
    <name type="scientific">Agrobacterium larrymoorei</name>
    <dbReference type="NCBI Taxonomy" id="160699"/>
    <lineage>
        <taxon>Bacteria</taxon>
        <taxon>Pseudomonadati</taxon>
        <taxon>Pseudomonadota</taxon>
        <taxon>Alphaproteobacteria</taxon>
        <taxon>Hyphomicrobiales</taxon>
        <taxon>Rhizobiaceae</taxon>
        <taxon>Rhizobium/Agrobacterium group</taxon>
        <taxon>Agrobacterium</taxon>
    </lineage>
</organism>
<evidence type="ECO:0000256" key="7">
    <source>
        <dbReference type="RuleBase" id="RU365041"/>
    </source>
</evidence>
<protein>
    <recommendedName>
        <fullName evidence="7">Protein MgtC</fullName>
    </recommendedName>
</protein>
<dbReference type="Proteomes" id="UP000826513">
    <property type="component" value="Chromosome 2"/>
</dbReference>
<dbReference type="KEGG" id="alf:CFBP5473_20595"/>
<dbReference type="EMBL" id="CP072168">
    <property type="protein sequence ID" value="QYA10025.1"/>
    <property type="molecule type" value="Genomic_DNA"/>
</dbReference>
<evidence type="ECO:0000256" key="3">
    <source>
        <dbReference type="ARBA" id="ARBA00022475"/>
    </source>
</evidence>
<evidence type="ECO:0000256" key="1">
    <source>
        <dbReference type="ARBA" id="ARBA00004651"/>
    </source>
</evidence>